<dbReference type="EMBL" id="JBBMRA010000005">
    <property type="protein sequence ID" value="MEM5536159.1"/>
    <property type="molecule type" value="Genomic_DNA"/>
</dbReference>
<sequence>MTKKSSTQERAKETADALLQEGVRPTQQNVRARMGCGSITTINKALNVWWQELGERLKVSTSHPMLPDPVAESASKLWLQALAYAEKELEQRRLSLESEYREKIKLISSASESDHHEMKELRAQCLRLLKENEKCAEQKLTLQGTLFQQENTLMALQAKNESLERELKQMQIMSKGAQDIDEYIEIQVTNRTLKEENKRLTKQLEMLINEKSSLQMENMQLNAEVSALKRGIS</sequence>
<feature type="region of interest" description="Disordered" evidence="2">
    <location>
        <begin position="1"/>
        <end position="20"/>
    </location>
</feature>
<keyword evidence="5" id="KW-1185">Reference proteome</keyword>
<evidence type="ECO:0000256" key="1">
    <source>
        <dbReference type="SAM" id="Coils"/>
    </source>
</evidence>
<keyword evidence="4" id="KW-0238">DNA-binding</keyword>
<keyword evidence="1" id="KW-0175">Coiled coil</keyword>
<accession>A0ABU9TR04</accession>
<feature type="domain" description="KfrA N-terminal DNA-binding" evidence="3">
    <location>
        <begin position="7"/>
        <end position="102"/>
    </location>
</feature>
<comment type="caution">
    <text evidence="4">The sequence shown here is derived from an EMBL/GenBank/DDBJ whole genome shotgun (WGS) entry which is preliminary data.</text>
</comment>
<dbReference type="InterPro" id="IPR021104">
    <property type="entry name" value="KfrA_DNA-bd_N"/>
</dbReference>
<evidence type="ECO:0000313" key="4">
    <source>
        <dbReference type="EMBL" id="MEM5536159.1"/>
    </source>
</evidence>
<feature type="coiled-coil region" evidence="1">
    <location>
        <begin position="79"/>
        <end position="224"/>
    </location>
</feature>
<dbReference type="Pfam" id="PF11740">
    <property type="entry name" value="KfrA_N"/>
    <property type="match status" value="1"/>
</dbReference>
<organism evidence="4 5">
    <name type="scientific">Neptuniibacter pectenicola</name>
    <dbReference type="NCBI Taxonomy" id="1806669"/>
    <lineage>
        <taxon>Bacteria</taxon>
        <taxon>Pseudomonadati</taxon>
        <taxon>Pseudomonadota</taxon>
        <taxon>Gammaproteobacteria</taxon>
        <taxon>Oceanospirillales</taxon>
        <taxon>Oceanospirillaceae</taxon>
        <taxon>Neptuniibacter</taxon>
    </lineage>
</organism>
<dbReference type="Proteomes" id="UP001449225">
    <property type="component" value="Unassembled WGS sequence"/>
</dbReference>
<evidence type="ECO:0000256" key="2">
    <source>
        <dbReference type="SAM" id="MobiDB-lite"/>
    </source>
</evidence>
<feature type="compositionally biased region" description="Basic and acidic residues" evidence="2">
    <location>
        <begin position="1"/>
        <end position="15"/>
    </location>
</feature>
<protein>
    <submittedName>
        <fullName evidence="4">DNA-binding protein</fullName>
    </submittedName>
</protein>
<evidence type="ECO:0000313" key="5">
    <source>
        <dbReference type="Proteomes" id="UP001449225"/>
    </source>
</evidence>
<gene>
    <name evidence="4" type="ORF">WNY58_07110</name>
</gene>
<evidence type="ECO:0000259" key="3">
    <source>
        <dbReference type="Pfam" id="PF11740"/>
    </source>
</evidence>
<dbReference type="GO" id="GO:0003677">
    <property type="term" value="F:DNA binding"/>
    <property type="evidence" value="ECO:0007669"/>
    <property type="project" value="UniProtKB-KW"/>
</dbReference>
<proteinExistence type="predicted"/>
<name>A0ABU9TR04_9GAMM</name>
<reference evidence="4 5" key="1">
    <citation type="submission" date="2024-03" db="EMBL/GenBank/DDBJ databases">
        <title>Community enrichment and isolation of bacterial strains for fucoidan degradation.</title>
        <authorList>
            <person name="Sichert A."/>
        </authorList>
    </citation>
    <scope>NUCLEOTIDE SEQUENCE [LARGE SCALE GENOMIC DNA]</scope>
    <source>
        <strain evidence="4 5">AS76</strain>
    </source>
</reference>
<dbReference type="RefSeq" id="WP_342854144.1">
    <property type="nucleotide sequence ID" value="NZ_JBBMRA010000005.1"/>
</dbReference>